<accession>A0ABY4EVY9</accession>
<feature type="compositionally biased region" description="Polar residues" evidence="1">
    <location>
        <begin position="35"/>
        <end position="51"/>
    </location>
</feature>
<evidence type="ECO:0000256" key="1">
    <source>
        <dbReference type="SAM" id="MobiDB-lite"/>
    </source>
</evidence>
<proteinExistence type="predicted"/>
<sequence length="112" mass="12268">MKWLLMVLLSLTLFVTGAFVGIHQNSQKYKEETAAVSQHENKQSSVKSTAEISAKTDKKEAEEKPGEQTCVDQKQEKRSAPFIVKIAVGLGEGVSACFDMVVLILSQFIHAG</sequence>
<dbReference type="Proteomes" id="UP000831787">
    <property type="component" value="Chromosome"/>
</dbReference>
<reference evidence="2 3" key="1">
    <citation type="submission" date="2022-04" db="EMBL/GenBank/DDBJ databases">
        <title>Halobacillus sp. isolated from saltern.</title>
        <authorList>
            <person name="Won M."/>
            <person name="Lee C.-M."/>
            <person name="Woen H.-Y."/>
            <person name="Kwon S.-W."/>
        </authorList>
    </citation>
    <scope>NUCLEOTIDE SEQUENCE [LARGE SCALE GENOMIC DNA]</scope>
    <source>
        <strain evidence="2 3">SSBR10-3</strain>
    </source>
</reference>
<feature type="compositionally biased region" description="Basic and acidic residues" evidence="1">
    <location>
        <begin position="54"/>
        <end position="66"/>
    </location>
</feature>
<dbReference type="EMBL" id="CP095073">
    <property type="protein sequence ID" value="UOQ46331.1"/>
    <property type="molecule type" value="Genomic_DNA"/>
</dbReference>
<protein>
    <submittedName>
        <fullName evidence="2">Uncharacterized protein</fullName>
    </submittedName>
</protein>
<feature type="region of interest" description="Disordered" evidence="1">
    <location>
        <begin position="33"/>
        <end position="76"/>
    </location>
</feature>
<dbReference type="RefSeq" id="WP_244713451.1">
    <property type="nucleotide sequence ID" value="NZ_CP095073.1"/>
</dbReference>
<name>A0ABY4EVY9_9BACI</name>
<gene>
    <name evidence="2" type="ORF">MUN89_10690</name>
</gene>
<keyword evidence="3" id="KW-1185">Reference proteome</keyword>
<organism evidence="2 3">
    <name type="scientific">Halobacillus salinarum</name>
    <dbReference type="NCBI Taxonomy" id="2932257"/>
    <lineage>
        <taxon>Bacteria</taxon>
        <taxon>Bacillati</taxon>
        <taxon>Bacillota</taxon>
        <taxon>Bacilli</taxon>
        <taxon>Bacillales</taxon>
        <taxon>Bacillaceae</taxon>
        <taxon>Halobacillus</taxon>
    </lineage>
</organism>
<evidence type="ECO:0000313" key="2">
    <source>
        <dbReference type="EMBL" id="UOQ46331.1"/>
    </source>
</evidence>
<evidence type="ECO:0000313" key="3">
    <source>
        <dbReference type="Proteomes" id="UP000831787"/>
    </source>
</evidence>